<dbReference type="GO" id="GO:0008933">
    <property type="term" value="F:peptidoglycan lytic transglycosylase activity"/>
    <property type="evidence" value="ECO:0007669"/>
    <property type="project" value="InterPro"/>
</dbReference>
<dbReference type="PANTHER" id="PTHR37423:SF2">
    <property type="entry name" value="MEMBRANE-BOUND LYTIC MUREIN TRANSGLYCOSYLASE C"/>
    <property type="match status" value="1"/>
</dbReference>
<dbReference type="InterPro" id="IPR000189">
    <property type="entry name" value="Transglyc_AS"/>
</dbReference>
<dbReference type="CDD" id="cd00254">
    <property type="entry name" value="LT-like"/>
    <property type="match status" value="1"/>
</dbReference>
<dbReference type="SUPFAM" id="SSF53955">
    <property type="entry name" value="Lysozyme-like"/>
    <property type="match status" value="1"/>
</dbReference>
<dbReference type="GO" id="GO:0000270">
    <property type="term" value="P:peptidoglycan metabolic process"/>
    <property type="evidence" value="ECO:0007669"/>
    <property type="project" value="InterPro"/>
</dbReference>
<dbReference type="Pfam" id="PF01464">
    <property type="entry name" value="SLT"/>
    <property type="match status" value="1"/>
</dbReference>
<dbReference type="AlphaFoldDB" id="A0A2Z6ETL8"/>
<dbReference type="InterPro" id="IPR008258">
    <property type="entry name" value="Transglycosylase_SLT_dom_1"/>
</dbReference>
<evidence type="ECO:0000313" key="2">
    <source>
        <dbReference type="EMBL" id="BBE08756.1"/>
    </source>
</evidence>
<organism evidence="2 3">
    <name type="scientific">Mycoavidus cysteinexigens</name>
    <dbReference type="NCBI Taxonomy" id="1553431"/>
    <lineage>
        <taxon>Bacteria</taxon>
        <taxon>Pseudomonadati</taxon>
        <taxon>Pseudomonadota</taxon>
        <taxon>Betaproteobacteria</taxon>
        <taxon>Burkholderiales</taxon>
        <taxon>Burkholderiaceae</taxon>
        <taxon>Mycoavidus</taxon>
    </lineage>
</organism>
<dbReference type="PROSITE" id="PS00922">
    <property type="entry name" value="TRANSGLYCOSYLASE"/>
    <property type="match status" value="1"/>
</dbReference>
<protein>
    <submittedName>
        <fullName evidence="2">Transglycosylase SLT domain protein</fullName>
    </submittedName>
</protein>
<dbReference type="Proteomes" id="UP000282597">
    <property type="component" value="Chromosome"/>
</dbReference>
<gene>
    <name evidence="2" type="ORF">MCB1EB_0595</name>
</gene>
<reference evidence="2 3" key="1">
    <citation type="journal article" date="2018" name="Microbes Environ.">
        <title>Comparative Genomic Insights into Endofungal Lifestyles of Two Bacterial Endosymbionts, Mycoavidus cysteinexigens and Burkholderia rhizoxinica.</title>
        <authorList>
            <person name="Sharmin D."/>
            <person name="Guo Y."/>
            <person name="Nishizawa T."/>
            <person name="Ohshima S."/>
            <person name="Sato Y."/>
            <person name="Takashima Y."/>
            <person name="Narisawa K."/>
            <person name="Ohta H."/>
        </authorList>
    </citation>
    <scope>NUCLEOTIDE SEQUENCE [LARGE SCALE GENOMIC DNA]</scope>
    <source>
        <strain evidence="2 3">B1-EB</strain>
    </source>
</reference>
<dbReference type="GO" id="GO:0016020">
    <property type="term" value="C:membrane"/>
    <property type="evidence" value="ECO:0007669"/>
    <property type="project" value="InterPro"/>
</dbReference>
<dbReference type="InterPro" id="IPR023346">
    <property type="entry name" value="Lysozyme-like_dom_sf"/>
</dbReference>
<sequence>MLSCCLTLVSTVSAQAQTTPANTPLVWKRTAMPWPTLPAIQSAAHEPAKPARWQSPPRAYDALIEQIANELDLSPGLLHAVIAVESNYNAAAISPKGALGLMQVMPATARRFGFSDLHNPQANLRAGATYLKWLLNTFDNRLELAIAAYNAGEGAVRKYGGQIPPYRETQNYVRNVLLRYHDKAQQYVAPYKTTEKLPMTTQSPTPPSVATELNKLANLLLRASEPSD</sequence>
<dbReference type="PANTHER" id="PTHR37423">
    <property type="entry name" value="SOLUBLE LYTIC MUREIN TRANSGLYCOSYLASE-RELATED"/>
    <property type="match status" value="1"/>
</dbReference>
<proteinExistence type="inferred from homology"/>
<dbReference type="EMBL" id="AP018150">
    <property type="protein sequence ID" value="BBE08756.1"/>
    <property type="molecule type" value="Genomic_DNA"/>
</dbReference>
<evidence type="ECO:0000313" key="3">
    <source>
        <dbReference type="Proteomes" id="UP000282597"/>
    </source>
</evidence>
<comment type="similarity">
    <text evidence="1">Belongs to the transglycosylase Slt family.</text>
</comment>
<dbReference type="KEGG" id="mcys:MCB1EB_0595"/>
<name>A0A2Z6ETL8_9BURK</name>
<evidence type="ECO:0000256" key="1">
    <source>
        <dbReference type="ARBA" id="ARBA00007734"/>
    </source>
</evidence>
<keyword evidence="3" id="KW-1185">Reference proteome</keyword>
<accession>A0A2Z6ETL8</accession>
<dbReference type="Gene3D" id="1.10.530.10">
    <property type="match status" value="1"/>
</dbReference>